<keyword evidence="2" id="KW-1185">Reference proteome</keyword>
<dbReference type="AlphaFoldDB" id="A0A1A9VY15"/>
<name>A0A1A9VY15_GLOAU</name>
<reference evidence="1" key="1">
    <citation type="submission" date="2020-05" db="UniProtKB">
        <authorList>
            <consortium name="EnsemblMetazoa"/>
        </authorList>
    </citation>
    <scope>IDENTIFICATION</scope>
    <source>
        <strain evidence="1">TTRI</strain>
    </source>
</reference>
<dbReference type="EnsemblMetazoa" id="GAUT051305-RA">
    <property type="protein sequence ID" value="GAUT051305-PA"/>
    <property type="gene ID" value="GAUT051305"/>
</dbReference>
<proteinExistence type="predicted"/>
<sequence length="155" mass="17647">MSKLECLSASNFIKVLRSAVHESTAGTPDTRSSEQPQSHLTGNIWFDNQSECRYKGFPSIQTQNNNTFEISAEACACYKRSKIEDTSFDYYIIPPLSHSRTNSLCYVVVYMYVDVVASFPRLVIEKRNLLLVPTNPTTDILYIIAVCTLRQNENY</sequence>
<accession>A0A1A9VY15</accession>
<evidence type="ECO:0000313" key="2">
    <source>
        <dbReference type="Proteomes" id="UP000078200"/>
    </source>
</evidence>
<protein>
    <submittedName>
        <fullName evidence="1">Uncharacterized protein</fullName>
    </submittedName>
</protein>
<evidence type="ECO:0000313" key="1">
    <source>
        <dbReference type="EnsemblMetazoa" id="GAUT051305-PA"/>
    </source>
</evidence>
<dbReference type="Proteomes" id="UP000078200">
    <property type="component" value="Unassembled WGS sequence"/>
</dbReference>
<organism evidence="1 2">
    <name type="scientific">Glossina austeni</name>
    <name type="common">Savannah tsetse fly</name>
    <dbReference type="NCBI Taxonomy" id="7395"/>
    <lineage>
        <taxon>Eukaryota</taxon>
        <taxon>Metazoa</taxon>
        <taxon>Ecdysozoa</taxon>
        <taxon>Arthropoda</taxon>
        <taxon>Hexapoda</taxon>
        <taxon>Insecta</taxon>
        <taxon>Pterygota</taxon>
        <taxon>Neoptera</taxon>
        <taxon>Endopterygota</taxon>
        <taxon>Diptera</taxon>
        <taxon>Brachycera</taxon>
        <taxon>Muscomorpha</taxon>
        <taxon>Hippoboscoidea</taxon>
        <taxon>Glossinidae</taxon>
        <taxon>Glossina</taxon>
    </lineage>
</organism>
<dbReference type="VEuPathDB" id="VectorBase:GAUT051305"/>